<reference evidence="5 6" key="1">
    <citation type="submission" date="2023-02" db="EMBL/GenBank/DDBJ databases">
        <title>Comparative genome analysis of Eubacterium limosum species.</title>
        <authorList>
            <person name="Bak J.E."/>
        </authorList>
    </citation>
    <scope>NUCLEOTIDE SEQUENCE [LARGE SCALE GENOMIC DNA]</scope>
    <source>
        <strain evidence="5 6">KGMB01548</strain>
    </source>
</reference>
<dbReference type="CDD" id="cd06529">
    <property type="entry name" value="S24_LexA-like"/>
    <property type="match status" value="1"/>
</dbReference>
<dbReference type="PANTHER" id="PTHR40661">
    <property type="match status" value="1"/>
</dbReference>
<dbReference type="SMART" id="SM00530">
    <property type="entry name" value="HTH_XRE"/>
    <property type="match status" value="1"/>
</dbReference>
<dbReference type="InterPro" id="IPR036286">
    <property type="entry name" value="LexA/Signal_pep-like_sf"/>
</dbReference>
<keyword evidence="2" id="KW-0238">DNA-binding</keyword>
<comment type="caution">
    <text evidence="5">The sequence shown here is derived from an EMBL/GenBank/DDBJ whole genome shotgun (WGS) entry which is preliminary data.</text>
</comment>
<evidence type="ECO:0000256" key="1">
    <source>
        <dbReference type="ARBA" id="ARBA00023015"/>
    </source>
</evidence>
<sequence>MIADKLKEIREKTGMNKKEFAKYLDIKYTTYNNYETGAREPASDFLILISKKFDVSIDYLMGLKDEAEILHSYPLSSVEFSHIENYRRLDQYGQKTIDLILERELDRYKQFQQLQHKKANLTVVEVDDEPAEDYGENVVMMPTFMQKLCAGTGSIGDDVQLENEAYPAIRVPAGAQYAATVAGDSMEPEYSDGDVVFFNDTNTPRFGDIVVLSINKENYLKKYTERGFEALNPKYDILVPGESDFVVVLGKVLGKL</sequence>
<protein>
    <submittedName>
        <fullName evidence="5">XRE family transcriptional regulator</fullName>
    </submittedName>
</protein>
<dbReference type="EMBL" id="JAQSVD010000018">
    <property type="protein sequence ID" value="MDE1472722.1"/>
    <property type="molecule type" value="Genomic_DNA"/>
</dbReference>
<keyword evidence="3" id="KW-0804">Transcription</keyword>
<evidence type="ECO:0000256" key="3">
    <source>
        <dbReference type="ARBA" id="ARBA00023163"/>
    </source>
</evidence>
<accession>A0ABT5UUT0</accession>
<dbReference type="InterPro" id="IPR039418">
    <property type="entry name" value="LexA-like"/>
</dbReference>
<dbReference type="Gene3D" id="1.10.260.40">
    <property type="entry name" value="lambda repressor-like DNA-binding domains"/>
    <property type="match status" value="1"/>
</dbReference>
<dbReference type="RefSeq" id="WP_274703028.1">
    <property type="nucleotide sequence ID" value="NZ_JAQSVD010000018.1"/>
</dbReference>
<dbReference type="Pfam" id="PF01381">
    <property type="entry name" value="HTH_3"/>
    <property type="match status" value="1"/>
</dbReference>
<keyword evidence="1" id="KW-0805">Transcription regulation</keyword>
<feature type="domain" description="HTH cro/C1-type" evidence="4">
    <location>
        <begin position="6"/>
        <end position="60"/>
    </location>
</feature>
<dbReference type="InterPro" id="IPR001387">
    <property type="entry name" value="Cro/C1-type_HTH"/>
</dbReference>
<evidence type="ECO:0000259" key="4">
    <source>
        <dbReference type="PROSITE" id="PS50943"/>
    </source>
</evidence>
<evidence type="ECO:0000256" key="2">
    <source>
        <dbReference type="ARBA" id="ARBA00023125"/>
    </source>
</evidence>
<gene>
    <name evidence="5" type="ORF">PTZ04_20895</name>
</gene>
<name>A0ABT5UUT0_EUBLI</name>
<dbReference type="Proteomes" id="UP001215087">
    <property type="component" value="Unassembled WGS sequence"/>
</dbReference>
<evidence type="ECO:0000313" key="5">
    <source>
        <dbReference type="EMBL" id="MDE1472722.1"/>
    </source>
</evidence>
<organism evidence="5 6">
    <name type="scientific">Eubacterium limosum</name>
    <dbReference type="NCBI Taxonomy" id="1736"/>
    <lineage>
        <taxon>Bacteria</taxon>
        <taxon>Bacillati</taxon>
        <taxon>Bacillota</taxon>
        <taxon>Clostridia</taxon>
        <taxon>Eubacteriales</taxon>
        <taxon>Eubacteriaceae</taxon>
        <taxon>Eubacterium</taxon>
    </lineage>
</organism>
<dbReference type="SUPFAM" id="SSF51306">
    <property type="entry name" value="LexA/Signal peptidase"/>
    <property type="match status" value="1"/>
</dbReference>
<dbReference type="Pfam" id="PF00717">
    <property type="entry name" value="Peptidase_S24"/>
    <property type="match status" value="1"/>
</dbReference>
<dbReference type="PANTHER" id="PTHR40661:SF1">
    <property type="entry name" value="HTH CRO_C1-TYPE DOMAIN-CONTAINING PROTEIN"/>
    <property type="match status" value="1"/>
</dbReference>
<evidence type="ECO:0000313" key="6">
    <source>
        <dbReference type="Proteomes" id="UP001215087"/>
    </source>
</evidence>
<dbReference type="PROSITE" id="PS50943">
    <property type="entry name" value="HTH_CROC1"/>
    <property type="match status" value="1"/>
</dbReference>
<dbReference type="SUPFAM" id="SSF47413">
    <property type="entry name" value="lambda repressor-like DNA-binding domains"/>
    <property type="match status" value="1"/>
</dbReference>
<keyword evidence="6" id="KW-1185">Reference proteome</keyword>
<dbReference type="InterPro" id="IPR010982">
    <property type="entry name" value="Lambda_DNA-bd_dom_sf"/>
</dbReference>
<dbReference type="InterPro" id="IPR015927">
    <property type="entry name" value="Peptidase_S24_S26A/B/C"/>
</dbReference>
<dbReference type="Gene3D" id="2.10.109.10">
    <property type="entry name" value="Umud Fragment, subunit A"/>
    <property type="match status" value="1"/>
</dbReference>
<proteinExistence type="predicted"/>
<dbReference type="CDD" id="cd00093">
    <property type="entry name" value="HTH_XRE"/>
    <property type="match status" value="1"/>
</dbReference>